<dbReference type="WBParaSite" id="TMUE_2000010192.1">
    <property type="protein sequence ID" value="TMUE_2000010192.1"/>
    <property type="gene ID" value="WBGene00290314"/>
</dbReference>
<dbReference type="InterPro" id="IPR039123">
    <property type="entry name" value="PPTC7"/>
</dbReference>
<keyword evidence="4" id="KW-0460">Magnesium</keyword>
<comment type="catalytic activity">
    <reaction evidence="4">
        <text>O-phospho-L-seryl-[protein] + H2O = L-seryl-[protein] + phosphate</text>
        <dbReference type="Rhea" id="RHEA:20629"/>
        <dbReference type="Rhea" id="RHEA-COMP:9863"/>
        <dbReference type="Rhea" id="RHEA-COMP:11604"/>
        <dbReference type="ChEBI" id="CHEBI:15377"/>
        <dbReference type="ChEBI" id="CHEBI:29999"/>
        <dbReference type="ChEBI" id="CHEBI:43474"/>
        <dbReference type="ChEBI" id="CHEBI:83421"/>
        <dbReference type="EC" id="3.1.3.16"/>
    </reaction>
</comment>
<comment type="cofactor">
    <cofactor evidence="4">
        <name>Mn(2+)</name>
        <dbReference type="ChEBI" id="CHEBI:29035"/>
    </cofactor>
</comment>
<evidence type="ECO:0000313" key="6">
    <source>
        <dbReference type="Proteomes" id="UP000046395"/>
    </source>
</evidence>
<proteinExistence type="inferred from homology"/>
<name>A0A5S6QTF4_TRIMR</name>
<comment type="similarity">
    <text evidence="2 4">Belongs to the PP2C family.</text>
</comment>
<dbReference type="GO" id="GO:0005739">
    <property type="term" value="C:mitochondrion"/>
    <property type="evidence" value="ECO:0007669"/>
    <property type="project" value="TreeGrafter"/>
</dbReference>
<keyword evidence="6" id="KW-1185">Reference proteome</keyword>
<dbReference type="GO" id="GO:0004722">
    <property type="term" value="F:protein serine/threonine phosphatase activity"/>
    <property type="evidence" value="ECO:0007669"/>
    <property type="project" value="UniProtKB-EC"/>
</dbReference>
<keyword evidence="4" id="KW-0479">Metal-binding</keyword>
<dbReference type="Proteomes" id="UP000046395">
    <property type="component" value="Unassembled WGS sequence"/>
</dbReference>
<dbReference type="PROSITE" id="PS51746">
    <property type="entry name" value="PPM_2"/>
    <property type="match status" value="1"/>
</dbReference>
<dbReference type="Gene3D" id="3.60.40.10">
    <property type="entry name" value="PPM-type phosphatase domain"/>
    <property type="match status" value="1"/>
</dbReference>
<dbReference type="GO" id="GO:0046872">
    <property type="term" value="F:metal ion binding"/>
    <property type="evidence" value="ECO:0007669"/>
    <property type="project" value="UniProtKB-UniRule"/>
</dbReference>
<organism evidence="6 7">
    <name type="scientific">Trichuris muris</name>
    <name type="common">Mouse whipworm</name>
    <dbReference type="NCBI Taxonomy" id="70415"/>
    <lineage>
        <taxon>Eukaryota</taxon>
        <taxon>Metazoa</taxon>
        <taxon>Ecdysozoa</taxon>
        <taxon>Nematoda</taxon>
        <taxon>Enoplea</taxon>
        <taxon>Dorylaimia</taxon>
        <taxon>Trichinellida</taxon>
        <taxon>Trichuridae</taxon>
        <taxon>Trichuris</taxon>
    </lineage>
</organism>
<evidence type="ECO:0000256" key="1">
    <source>
        <dbReference type="ARBA" id="ARBA00001946"/>
    </source>
</evidence>
<dbReference type="SUPFAM" id="SSF81606">
    <property type="entry name" value="PP2C-like"/>
    <property type="match status" value="1"/>
</dbReference>
<feature type="domain" description="PPM-type phosphatase" evidence="5">
    <location>
        <begin position="30"/>
        <end position="298"/>
    </location>
</feature>
<keyword evidence="4" id="KW-0378">Hydrolase</keyword>
<keyword evidence="4" id="KW-0464">Manganese</keyword>
<evidence type="ECO:0000256" key="2">
    <source>
        <dbReference type="ARBA" id="ARBA00006702"/>
    </source>
</evidence>
<sequence length="309" mass="33942">MFRRSYKCLSGSLIEEDSDEPDVLGLISASSGIAKHRRNENRRNCFGDDACFVAHHHSADVIGVADGVGGWRNHGIDPSRFSHSMMSTCAQLVFGGHFKPYELRKLIADTYVAVKDGSALRKTNGYSGNGDALPDYIFGSSTICIAALERRASQIHTANLGDSGFLLFRNSKLVWRSAAQLHQSNIPFQIALLPEDQHINSIRDGPETADINSFDVRIGDCVLIGTDGLFDNLPVELIEEEMASLKSYERSEMQALSKTIVQKAKTFSLQSEFPAYFAQKLRRRGGKPDDITVVVAVVAQVGQEAVYAV</sequence>
<evidence type="ECO:0000259" key="5">
    <source>
        <dbReference type="PROSITE" id="PS51746"/>
    </source>
</evidence>
<dbReference type="SMART" id="SM00331">
    <property type="entry name" value="PP2C_SIG"/>
    <property type="match status" value="1"/>
</dbReference>
<comment type="cofactor">
    <cofactor evidence="1 4">
        <name>Mg(2+)</name>
        <dbReference type="ChEBI" id="CHEBI:18420"/>
    </cofactor>
</comment>
<dbReference type="PANTHER" id="PTHR12320">
    <property type="entry name" value="PROTEIN PHOSPHATASE 2C"/>
    <property type="match status" value="1"/>
</dbReference>
<dbReference type="PANTHER" id="PTHR12320:SF1">
    <property type="entry name" value="PROTEIN PHOSPHATASE PTC7 HOMOLOG"/>
    <property type="match status" value="1"/>
</dbReference>
<dbReference type="Pfam" id="PF07228">
    <property type="entry name" value="SpoIIE"/>
    <property type="match status" value="1"/>
</dbReference>
<accession>A0A5S6QTF4</accession>
<dbReference type="InterPro" id="IPR036457">
    <property type="entry name" value="PPM-type-like_dom_sf"/>
</dbReference>
<dbReference type="InterPro" id="IPR001932">
    <property type="entry name" value="PPM-type_phosphatase-like_dom"/>
</dbReference>
<protein>
    <recommendedName>
        <fullName evidence="4">Protein phosphatase</fullName>
        <ecNumber evidence="4">3.1.3.16</ecNumber>
    </recommendedName>
</protein>
<evidence type="ECO:0000256" key="3">
    <source>
        <dbReference type="ARBA" id="ARBA00022912"/>
    </source>
</evidence>
<evidence type="ECO:0000313" key="7">
    <source>
        <dbReference type="WBParaSite" id="TMUE_2000010192.1"/>
    </source>
</evidence>
<dbReference type="EC" id="3.1.3.16" evidence="4"/>
<keyword evidence="3 4" id="KW-0904">Protein phosphatase</keyword>
<dbReference type="AlphaFoldDB" id="A0A5S6QTF4"/>
<reference evidence="7" key="1">
    <citation type="submission" date="2019-12" db="UniProtKB">
        <authorList>
            <consortium name="WormBaseParasite"/>
        </authorList>
    </citation>
    <scope>IDENTIFICATION</scope>
</reference>
<dbReference type="STRING" id="70415.A0A5S6QTF4"/>
<evidence type="ECO:0000256" key="4">
    <source>
        <dbReference type="RuleBase" id="RU366020"/>
    </source>
</evidence>
<dbReference type="SMART" id="SM00332">
    <property type="entry name" value="PP2Cc"/>
    <property type="match status" value="1"/>
</dbReference>
<comment type="catalytic activity">
    <reaction evidence="4">
        <text>O-phospho-L-threonyl-[protein] + H2O = L-threonyl-[protein] + phosphate</text>
        <dbReference type="Rhea" id="RHEA:47004"/>
        <dbReference type="Rhea" id="RHEA-COMP:11060"/>
        <dbReference type="Rhea" id="RHEA-COMP:11605"/>
        <dbReference type="ChEBI" id="CHEBI:15377"/>
        <dbReference type="ChEBI" id="CHEBI:30013"/>
        <dbReference type="ChEBI" id="CHEBI:43474"/>
        <dbReference type="ChEBI" id="CHEBI:61977"/>
        <dbReference type="EC" id="3.1.3.16"/>
    </reaction>
</comment>